<accession>A0A162EGA0</accession>
<dbReference type="AlphaFoldDB" id="A0A162EGA0"/>
<dbReference type="Proteomes" id="UP000076882">
    <property type="component" value="Unassembled WGS sequence"/>
</dbReference>
<proteinExistence type="predicted"/>
<name>A0A162EGA0_LACPN</name>
<dbReference type="PATRIC" id="fig|1590.198.peg.1944"/>
<sequence length="41" mass="4587">MSNAVNYLDIGNLKYKLIVTNTIVGDNKVDFESDILAKTKK</sequence>
<organism evidence="1 2">
    <name type="scientific">Lactiplantibacillus plantarum</name>
    <name type="common">Lactobacillus plantarum</name>
    <dbReference type="NCBI Taxonomy" id="1590"/>
    <lineage>
        <taxon>Bacteria</taxon>
        <taxon>Bacillati</taxon>
        <taxon>Bacillota</taxon>
        <taxon>Bacilli</taxon>
        <taxon>Lactobacillales</taxon>
        <taxon>Lactobacillaceae</taxon>
        <taxon>Lactiplantibacillus</taxon>
    </lineage>
</organism>
<gene>
    <name evidence="1" type="ORF">Lp19_0828</name>
</gene>
<comment type="caution">
    <text evidence="1">The sequence shown here is derived from an EMBL/GenBank/DDBJ whole genome shotgun (WGS) entry which is preliminary data.</text>
</comment>
<reference evidence="1 2" key="1">
    <citation type="submission" date="2016-03" db="EMBL/GenBank/DDBJ databases">
        <title>Comparative genomics of 54 Lactobacillus plantarum strains reveals genomic uncoupling from niche constraints.</title>
        <authorList>
            <person name="Martino M.E."/>
        </authorList>
    </citation>
    <scope>NUCLEOTIDE SEQUENCE [LARGE SCALE GENOMIC DNA]</scope>
    <source>
        <strain evidence="1 2">19.1</strain>
    </source>
</reference>
<evidence type="ECO:0000313" key="2">
    <source>
        <dbReference type="Proteomes" id="UP000076882"/>
    </source>
</evidence>
<evidence type="ECO:0000313" key="1">
    <source>
        <dbReference type="EMBL" id="KZU96852.1"/>
    </source>
</evidence>
<dbReference type="EMBL" id="LUXM01000018">
    <property type="protein sequence ID" value="KZU96852.1"/>
    <property type="molecule type" value="Genomic_DNA"/>
</dbReference>
<protein>
    <submittedName>
        <fullName evidence="1">Uncharacterized protein</fullName>
    </submittedName>
</protein>